<evidence type="ECO:0000256" key="1">
    <source>
        <dbReference type="SAM" id="SignalP"/>
    </source>
</evidence>
<keyword evidence="3" id="KW-1185">Reference proteome</keyword>
<dbReference type="HOGENOM" id="CLU_920624_0_0_10"/>
<sequence length="309" mass="35236">MRFSKAITVVFLAACMLPTLAFAQLWSDSLSFFDKSPSLNKTRVWTVAGTEAALVAGTYVGLNQLWYADYPKSDFHLYNDNSSWLQMDKAGHAMTSYYVGYAGMEVLKWSGVSDKKSVWYGGTLGFAYLAGIEVMDGFSSEWGFSWGDIAANGAGAALLIGQELLWQEQRITMKFSYHGTSYAEESPDLLGNSWNTSILKDYNGQTYWFSFNVHDLTQWDAWPQWLNVAAGYGADGMVSAQYNASYYNKHPEYKWQRQFYASLDIDLRKIPVKNKFLKSVLNTINFIKVPMPTIEWNQKGSPEYYWLYF</sequence>
<dbReference type="Pfam" id="PF10043">
    <property type="entry name" value="DUF2279"/>
    <property type="match status" value="1"/>
</dbReference>
<keyword evidence="1" id="KW-0732">Signal</keyword>
<evidence type="ECO:0000313" key="2">
    <source>
        <dbReference type="EMBL" id="AEV32018.1"/>
    </source>
</evidence>
<protein>
    <submittedName>
        <fullName evidence="2">Putative periplasmic lipoprotein</fullName>
    </submittedName>
</protein>
<dbReference type="OrthoDB" id="9803535at2"/>
<accession>G8R3Y6</accession>
<keyword evidence="2" id="KW-0449">Lipoprotein</keyword>
<reference evidence="2 3" key="1">
    <citation type="journal article" date="2012" name="Stand. Genomic Sci.">
        <title>Genome sequence of the orange-pigmented seawater bacterium Owenweeksia hongkongensis type strain (UST20020801(T)).</title>
        <authorList>
            <person name="Riedel T."/>
            <person name="Held B."/>
            <person name="Nolan M."/>
            <person name="Lucas S."/>
            <person name="Lapidus A."/>
            <person name="Tice H."/>
            <person name="Del Rio T.G."/>
            <person name="Cheng J.F."/>
            <person name="Han C."/>
            <person name="Tapia R."/>
            <person name="Goodwin L.A."/>
            <person name="Pitluck S."/>
            <person name="Liolios K."/>
            <person name="Mavromatis K."/>
            <person name="Pagani I."/>
            <person name="Ivanova N."/>
            <person name="Mikhailova N."/>
            <person name="Pati A."/>
            <person name="Chen A."/>
            <person name="Palaniappan K."/>
            <person name="Rohde M."/>
            <person name="Tindall B.J."/>
            <person name="Detter J.C."/>
            <person name="Goker M."/>
            <person name="Woyke T."/>
            <person name="Bristow J."/>
            <person name="Eisen J.A."/>
            <person name="Markowitz V."/>
            <person name="Hugenholtz P."/>
            <person name="Klenk H.P."/>
            <person name="Kyrpides N.C."/>
        </authorList>
    </citation>
    <scope>NUCLEOTIDE SEQUENCE</scope>
    <source>
        <strain evidence="3">DSM 17368 / JCM 12287 / NRRL B-23963</strain>
    </source>
</reference>
<feature type="signal peptide" evidence="1">
    <location>
        <begin position="1"/>
        <end position="23"/>
    </location>
</feature>
<dbReference type="Proteomes" id="UP000005631">
    <property type="component" value="Chromosome"/>
</dbReference>
<dbReference type="eggNOG" id="COG5544">
    <property type="taxonomic scope" value="Bacteria"/>
</dbReference>
<gene>
    <name evidence="2" type="ordered locus">Oweho_1009</name>
</gene>
<dbReference type="RefSeq" id="WP_014201378.1">
    <property type="nucleotide sequence ID" value="NC_016599.1"/>
</dbReference>
<dbReference type="STRING" id="926562.Oweho_1009"/>
<organism evidence="2 3">
    <name type="scientific">Owenweeksia hongkongensis (strain DSM 17368 / CIP 108786 / JCM 12287 / NRRL B-23963 / UST20020801)</name>
    <dbReference type="NCBI Taxonomy" id="926562"/>
    <lineage>
        <taxon>Bacteria</taxon>
        <taxon>Pseudomonadati</taxon>
        <taxon>Bacteroidota</taxon>
        <taxon>Flavobacteriia</taxon>
        <taxon>Flavobacteriales</taxon>
        <taxon>Owenweeksiaceae</taxon>
        <taxon>Owenweeksia</taxon>
    </lineage>
</organism>
<feature type="chain" id="PRO_5003515464" evidence="1">
    <location>
        <begin position="24"/>
        <end position="309"/>
    </location>
</feature>
<name>G8R3Y6_OWEHD</name>
<proteinExistence type="predicted"/>
<dbReference type="InterPro" id="IPR018736">
    <property type="entry name" value="DUF2279_periplasmic_lipo"/>
</dbReference>
<dbReference type="PATRIC" id="fig|926562.3.peg.1025"/>
<dbReference type="EMBL" id="CP003156">
    <property type="protein sequence ID" value="AEV32018.1"/>
    <property type="molecule type" value="Genomic_DNA"/>
</dbReference>
<evidence type="ECO:0000313" key="3">
    <source>
        <dbReference type="Proteomes" id="UP000005631"/>
    </source>
</evidence>
<dbReference type="AlphaFoldDB" id="G8R3Y6"/>
<dbReference type="KEGG" id="oho:Oweho_1009"/>